<evidence type="ECO:0000313" key="4">
    <source>
        <dbReference type="Proteomes" id="UP000282087"/>
    </source>
</evidence>
<organism evidence="2 4">
    <name type="scientific">Peronospora effusa</name>
    <dbReference type="NCBI Taxonomy" id="542832"/>
    <lineage>
        <taxon>Eukaryota</taxon>
        <taxon>Sar</taxon>
        <taxon>Stramenopiles</taxon>
        <taxon>Oomycota</taxon>
        <taxon>Peronosporomycetes</taxon>
        <taxon>Peronosporales</taxon>
        <taxon>Peronosporaceae</taxon>
        <taxon>Peronospora</taxon>
    </lineage>
</organism>
<evidence type="ECO:0000313" key="2">
    <source>
        <dbReference type="EMBL" id="RMX68053.1"/>
    </source>
</evidence>
<gene>
    <name evidence="3" type="ORF">DD237_002100</name>
    <name evidence="2" type="ORF">DD238_002873</name>
</gene>
<dbReference type="Proteomes" id="UP000282087">
    <property type="component" value="Unassembled WGS sequence"/>
</dbReference>
<accession>A0A3M6VPK1</accession>
<reference evidence="4 5" key="1">
    <citation type="submission" date="2018-06" db="EMBL/GenBank/DDBJ databases">
        <title>Comparative genomics of downy mildews reveals potential adaptations to biotrophy.</title>
        <authorList>
            <person name="Fletcher K."/>
            <person name="Klosterman S.J."/>
            <person name="Derevnina L."/>
            <person name="Martin F."/>
            <person name="Koike S."/>
            <person name="Reyes Chin-Wo S."/>
            <person name="Mou B."/>
            <person name="Michelmore R."/>
        </authorList>
    </citation>
    <scope>NUCLEOTIDE SEQUENCE [LARGE SCALE GENOMIC DNA]</scope>
    <source>
        <strain evidence="3 5">R13</strain>
        <strain evidence="2 4">R14</strain>
    </source>
</reference>
<dbReference type="AlphaFoldDB" id="A0A3M6VPK1"/>
<dbReference type="Proteomes" id="UP000286097">
    <property type="component" value="Unassembled WGS sequence"/>
</dbReference>
<evidence type="ECO:0000256" key="1">
    <source>
        <dbReference type="SAM" id="MobiDB-lite"/>
    </source>
</evidence>
<dbReference type="STRING" id="542832.A0A3M6VPK1"/>
<proteinExistence type="predicted"/>
<protein>
    <submittedName>
        <fullName evidence="2">Uncharacterized protein</fullName>
    </submittedName>
</protein>
<feature type="compositionally biased region" description="Polar residues" evidence="1">
    <location>
        <begin position="1"/>
        <end position="10"/>
    </location>
</feature>
<comment type="caution">
    <text evidence="2">The sequence shown here is derived from an EMBL/GenBank/DDBJ whole genome shotgun (WGS) entry which is preliminary data.</text>
</comment>
<name>A0A3M6VPK1_9STRA</name>
<feature type="region of interest" description="Disordered" evidence="1">
    <location>
        <begin position="1"/>
        <end position="26"/>
    </location>
</feature>
<evidence type="ECO:0000313" key="3">
    <source>
        <dbReference type="EMBL" id="RQM09837.1"/>
    </source>
</evidence>
<evidence type="ECO:0000313" key="5">
    <source>
        <dbReference type="Proteomes" id="UP000286097"/>
    </source>
</evidence>
<sequence length="108" mass="11919">MQQLLMTQETGGAKDDAGKEYTMQPYPSKPKRIMKAYAMSSATTLVMAAIGGRPNGLVIVKENESDPWYHKGAAASVGRLYHFEALTSAAKANRGLKKNMEEWRLTIL</sequence>
<dbReference type="EMBL" id="QKXF01000665">
    <property type="protein sequence ID" value="RQM09837.1"/>
    <property type="molecule type" value="Genomic_DNA"/>
</dbReference>
<dbReference type="EMBL" id="QLLG01000153">
    <property type="protein sequence ID" value="RMX68053.1"/>
    <property type="molecule type" value="Genomic_DNA"/>
</dbReference>
<keyword evidence="4" id="KW-1185">Reference proteome</keyword>
<dbReference type="VEuPathDB" id="FungiDB:DD237_002100"/>